<dbReference type="InterPro" id="IPR010255">
    <property type="entry name" value="Haem_peroxidase_sf"/>
</dbReference>
<dbReference type="EMBL" id="BJWL01000007">
    <property type="protein sequence ID" value="GFY91414.1"/>
    <property type="molecule type" value="Genomic_DNA"/>
</dbReference>
<feature type="domain" description="Plant heme peroxidase family profile" evidence="18">
    <location>
        <begin position="76"/>
        <end position="240"/>
    </location>
</feature>
<dbReference type="PANTHER" id="PTHR31517">
    <property type="match status" value="1"/>
</dbReference>
<comment type="function">
    <text evidence="3">Removal of H(2)O(2), oxidation of toxic reductants, biosynthesis and degradation of lignin, suberization, auxin catabolism, response to environmental stresses such as wounding, pathogen attack and oxidative stress. These functions might be dependent on each isozyme/isoform in each plant tissue.</text>
</comment>
<evidence type="ECO:0000256" key="13">
    <source>
        <dbReference type="ARBA" id="ARBA00023324"/>
    </source>
</evidence>
<comment type="caution">
    <text evidence="19">The sequence shown here is derived from an EMBL/GenBank/DDBJ whole genome shotgun (WGS) entry which is preliminary data.</text>
</comment>
<evidence type="ECO:0000313" key="20">
    <source>
        <dbReference type="Proteomes" id="UP000585474"/>
    </source>
</evidence>
<evidence type="ECO:0000313" key="19">
    <source>
        <dbReference type="EMBL" id="GFY91414.1"/>
    </source>
</evidence>
<dbReference type="FunFam" id="1.10.420.10:FF:000001">
    <property type="entry name" value="Peroxidase"/>
    <property type="match status" value="1"/>
</dbReference>
<keyword evidence="9 14" id="KW-0106">Calcium</keyword>
<dbReference type="GO" id="GO:0042744">
    <property type="term" value="P:hydrogen peroxide catabolic process"/>
    <property type="evidence" value="ECO:0007669"/>
    <property type="project" value="UniProtKB-KW"/>
</dbReference>
<evidence type="ECO:0000256" key="4">
    <source>
        <dbReference type="ARBA" id="ARBA00012313"/>
    </source>
</evidence>
<feature type="disulfide bond" evidence="15">
    <location>
        <begin position="120"/>
        <end position="152"/>
    </location>
</feature>
<keyword evidence="5" id="KW-0964">Secreted</keyword>
<evidence type="ECO:0000259" key="18">
    <source>
        <dbReference type="PROSITE" id="PS50873"/>
    </source>
</evidence>
<reference evidence="19 20" key="1">
    <citation type="submission" date="2019-07" db="EMBL/GenBank/DDBJ databases">
        <title>De Novo Assembly of kiwifruit Actinidia rufa.</title>
        <authorList>
            <person name="Sugita-Konishi S."/>
            <person name="Sato K."/>
            <person name="Mori E."/>
            <person name="Abe Y."/>
            <person name="Kisaki G."/>
            <person name="Hamano K."/>
            <person name="Suezawa K."/>
            <person name="Otani M."/>
            <person name="Fukuda T."/>
            <person name="Manabe T."/>
            <person name="Gomi K."/>
            <person name="Tabuchi M."/>
            <person name="Akimitsu K."/>
            <person name="Kataoka I."/>
        </authorList>
    </citation>
    <scope>NUCLEOTIDE SEQUENCE [LARGE SCALE GENOMIC DNA]</scope>
    <source>
        <strain evidence="20">cv. Fuchu</strain>
    </source>
</reference>
<evidence type="ECO:0000256" key="14">
    <source>
        <dbReference type="PIRSR" id="PIRSR600823-3"/>
    </source>
</evidence>
<evidence type="ECO:0000256" key="1">
    <source>
        <dbReference type="ARBA" id="ARBA00000189"/>
    </source>
</evidence>
<dbReference type="AlphaFoldDB" id="A0A7J0EY78"/>
<proteinExistence type="inferred from homology"/>
<evidence type="ECO:0000256" key="9">
    <source>
        <dbReference type="ARBA" id="ARBA00022837"/>
    </source>
</evidence>
<evidence type="ECO:0000256" key="11">
    <source>
        <dbReference type="ARBA" id="ARBA00023004"/>
    </source>
</evidence>
<dbReference type="GO" id="GO:0006979">
    <property type="term" value="P:response to oxidative stress"/>
    <property type="evidence" value="ECO:0007669"/>
    <property type="project" value="InterPro"/>
</dbReference>
<feature type="compositionally biased region" description="Polar residues" evidence="17">
    <location>
        <begin position="247"/>
        <end position="266"/>
    </location>
</feature>
<evidence type="ECO:0000256" key="16">
    <source>
        <dbReference type="RuleBase" id="RU004241"/>
    </source>
</evidence>
<gene>
    <name evidence="19" type="ORF">Acr_07g0016100</name>
</gene>
<dbReference type="PANTHER" id="PTHR31517:SF59">
    <property type="entry name" value="PEROXIDASE"/>
    <property type="match status" value="1"/>
</dbReference>
<evidence type="ECO:0000256" key="15">
    <source>
        <dbReference type="PIRSR" id="PIRSR600823-5"/>
    </source>
</evidence>
<dbReference type="Gene3D" id="1.10.420.10">
    <property type="entry name" value="Peroxidase, domain 2"/>
    <property type="match status" value="1"/>
</dbReference>
<keyword evidence="8 14" id="KW-0479">Metal-binding</keyword>
<dbReference type="GO" id="GO:0046872">
    <property type="term" value="F:metal ion binding"/>
    <property type="evidence" value="ECO:0007669"/>
    <property type="project" value="UniProtKB-KW"/>
</dbReference>
<accession>A0A7J0EY78</accession>
<keyword evidence="7" id="KW-0349">Heme</keyword>
<feature type="compositionally biased region" description="Low complexity" evidence="17">
    <location>
        <begin position="272"/>
        <end position="288"/>
    </location>
</feature>
<evidence type="ECO:0000256" key="6">
    <source>
        <dbReference type="ARBA" id="ARBA00022559"/>
    </source>
</evidence>
<comment type="cofactor">
    <cofactor evidence="2">
        <name>heme b</name>
        <dbReference type="ChEBI" id="CHEBI:60344"/>
    </cofactor>
</comment>
<evidence type="ECO:0000256" key="8">
    <source>
        <dbReference type="ARBA" id="ARBA00022723"/>
    </source>
</evidence>
<dbReference type="Proteomes" id="UP000585474">
    <property type="component" value="Unassembled WGS sequence"/>
</dbReference>
<keyword evidence="10" id="KW-0560">Oxidoreductase</keyword>
<dbReference type="EC" id="1.11.1.7" evidence="4"/>
<keyword evidence="11" id="KW-0408">Iron</keyword>
<protein>
    <recommendedName>
        <fullName evidence="4">peroxidase</fullName>
        <ecNumber evidence="4">1.11.1.7</ecNumber>
    </recommendedName>
</protein>
<evidence type="ECO:0000256" key="2">
    <source>
        <dbReference type="ARBA" id="ARBA00001970"/>
    </source>
</evidence>
<comment type="catalytic activity">
    <reaction evidence="1">
        <text>2 a phenolic donor + H2O2 = 2 a phenolic radical donor + 2 H2O</text>
        <dbReference type="Rhea" id="RHEA:56136"/>
        <dbReference type="ChEBI" id="CHEBI:15377"/>
        <dbReference type="ChEBI" id="CHEBI:16240"/>
        <dbReference type="ChEBI" id="CHEBI:139520"/>
        <dbReference type="ChEBI" id="CHEBI:139521"/>
        <dbReference type="EC" id="1.11.1.7"/>
    </reaction>
</comment>
<evidence type="ECO:0000256" key="17">
    <source>
        <dbReference type="SAM" id="MobiDB-lite"/>
    </source>
</evidence>
<comment type="similarity">
    <text evidence="16">Belongs to the peroxidase family.</text>
</comment>
<feature type="region of interest" description="Disordered" evidence="17">
    <location>
        <begin position="247"/>
        <end position="297"/>
    </location>
</feature>
<keyword evidence="12 15" id="KW-1015">Disulfide bond</keyword>
<organism evidence="19 20">
    <name type="scientific">Actinidia rufa</name>
    <dbReference type="NCBI Taxonomy" id="165716"/>
    <lineage>
        <taxon>Eukaryota</taxon>
        <taxon>Viridiplantae</taxon>
        <taxon>Streptophyta</taxon>
        <taxon>Embryophyta</taxon>
        <taxon>Tracheophyta</taxon>
        <taxon>Spermatophyta</taxon>
        <taxon>Magnoliopsida</taxon>
        <taxon>eudicotyledons</taxon>
        <taxon>Gunneridae</taxon>
        <taxon>Pentapetalae</taxon>
        <taxon>asterids</taxon>
        <taxon>Ericales</taxon>
        <taxon>Actinidiaceae</taxon>
        <taxon>Actinidia</taxon>
    </lineage>
</organism>
<dbReference type="PROSITE" id="PS50873">
    <property type="entry name" value="PEROXIDASE_4"/>
    <property type="match status" value="1"/>
</dbReference>
<sequence>MRSNLHLRVQSSFHWLRLSWKAMVAFVDAMLQFCWMLSPPVKKRRKNQHAMVLFWPVSRTTQWQVAAATVLFPEKDDVIPNVASPDSAVRNITELFVRKGLTQEEMVILTSAQSIGIAHCPTFLYRIQGYNETHRIDPKLDAVDASKIISTCQQVSSEKMVEASLKMDNSFYKNLLEGKSLIESDRAMTDDPMTRSIMERMASDEEKWLKMFGRAMARLATVDVKNRTKGEIRKNCRFVNSHKTVVNSGNADASGKASDSSNTSDIGKNLPSSNISSSEVIPSDSIGSAQDFIKSMP</sequence>
<evidence type="ECO:0000256" key="3">
    <source>
        <dbReference type="ARBA" id="ARBA00002322"/>
    </source>
</evidence>
<dbReference type="Pfam" id="PF00141">
    <property type="entry name" value="peroxidase"/>
    <property type="match status" value="1"/>
</dbReference>
<comment type="cofactor">
    <cofactor evidence="14">
        <name>Ca(2+)</name>
        <dbReference type="ChEBI" id="CHEBI:29108"/>
    </cofactor>
    <text evidence="14">Binds 2 calcium ions per subunit.</text>
</comment>
<keyword evidence="6" id="KW-0575">Peroxidase</keyword>
<keyword evidence="20" id="KW-1185">Reference proteome</keyword>
<evidence type="ECO:0000256" key="7">
    <source>
        <dbReference type="ARBA" id="ARBA00022617"/>
    </source>
</evidence>
<dbReference type="SUPFAM" id="SSF48113">
    <property type="entry name" value="Heme-dependent peroxidases"/>
    <property type="match status" value="1"/>
</dbReference>
<dbReference type="OrthoDB" id="2113341at2759"/>
<dbReference type="GO" id="GO:0140825">
    <property type="term" value="F:lactoperoxidase activity"/>
    <property type="evidence" value="ECO:0007669"/>
    <property type="project" value="UniProtKB-EC"/>
</dbReference>
<evidence type="ECO:0000256" key="5">
    <source>
        <dbReference type="ARBA" id="ARBA00022525"/>
    </source>
</evidence>
<feature type="binding site" evidence="14">
    <location>
        <position position="168"/>
    </location>
    <ligand>
        <name>Ca(2+)</name>
        <dbReference type="ChEBI" id="CHEBI:29108"/>
        <label>2</label>
    </ligand>
</feature>
<evidence type="ECO:0000256" key="12">
    <source>
        <dbReference type="ARBA" id="ARBA00023157"/>
    </source>
</evidence>
<dbReference type="InterPro" id="IPR002016">
    <property type="entry name" value="Haem_peroxidase"/>
</dbReference>
<evidence type="ECO:0000256" key="10">
    <source>
        <dbReference type="ARBA" id="ARBA00023002"/>
    </source>
</evidence>
<dbReference type="GO" id="GO:0020037">
    <property type="term" value="F:heme binding"/>
    <property type="evidence" value="ECO:0007669"/>
    <property type="project" value="InterPro"/>
</dbReference>
<keyword evidence="13" id="KW-0376">Hydrogen peroxide</keyword>
<name>A0A7J0EY78_9ERIC</name>
<dbReference type="InterPro" id="IPR000823">
    <property type="entry name" value="Peroxidase_pln"/>
</dbReference>